<organism evidence="1 2">
    <name type="scientific">Candidatus Jettenia ecosi</name>
    <dbReference type="NCBI Taxonomy" id="2494326"/>
    <lineage>
        <taxon>Bacteria</taxon>
        <taxon>Pseudomonadati</taxon>
        <taxon>Planctomycetota</taxon>
        <taxon>Candidatus Brocadiia</taxon>
        <taxon>Candidatus Brocadiales</taxon>
        <taxon>Candidatus Brocadiaceae</taxon>
        <taxon>Candidatus Jettenia</taxon>
    </lineage>
</organism>
<accession>A0A533Q9L7</accession>
<proteinExistence type="predicted"/>
<evidence type="ECO:0000313" key="2">
    <source>
        <dbReference type="Proteomes" id="UP000319783"/>
    </source>
</evidence>
<sequence>MNWKYKALLQRLLAIIPFGEKVNFQLQKFSGGNKLSHVDEYVNSGVRIVKLLIENGFVDIKNKQILEVGTGWLPTFPILFSLLGAGKIYTYDHVPHLRFTMTKSTLTQIKKSFPFISKQLGITVEKLEDKCSKAMNTEDLTRLFEFLNVQYRAPEDATYTKIPDNSLDLFFSYAVLEHVPENIVIGLTQEALRTLKQGAFYYNYIGLHDHYVSFDKKITKVNFLKYPEWLWKILAKNKITYLNRLRNSQFVKIIEDCGFEIVSINTFVDSKSLKAIRKMKIDKKFSDFELEDLATTCSEILARKTIV</sequence>
<dbReference type="AlphaFoldDB" id="A0A533Q9L7"/>
<protein>
    <submittedName>
        <fullName evidence="1">Uncharacterized protein</fullName>
    </submittedName>
</protein>
<dbReference type="EMBL" id="SULG01000070">
    <property type="protein sequence ID" value="TLD40949.1"/>
    <property type="molecule type" value="Genomic_DNA"/>
</dbReference>
<dbReference type="Gene3D" id="3.40.50.150">
    <property type="entry name" value="Vaccinia Virus protein VP39"/>
    <property type="match status" value="1"/>
</dbReference>
<dbReference type="SUPFAM" id="SSF53335">
    <property type="entry name" value="S-adenosyl-L-methionine-dependent methyltransferases"/>
    <property type="match status" value="1"/>
</dbReference>
<reference evidence="1 2" key="1">
    <citation type="submission" date="2019-04" db="EMBL/GenBank/DDBJ databases">
        <title>Genome of a novel bacterium Candidatus Jettenia ecosi reconstructed from metagenome of an anammox bioreactor.</title>
        <authorList>
            <person name="Mardanov A.V."/>
            <person name="Beletsky A.V."/>
            <person name="Ravin N.V."/>
            <person name="Botchkova E.A."/>
            <person name="Litti Y.V."/>
            <person name="Nozhevnikova A.N."/>
        </authorList>
    </citation>
    <scope>NUCLEOTIDE SEQUENCE [LARGE SCALE GENOMIC DNA]</scope>
    <source>
        <strain evidence="1">J2</strain>
    </source>
</reference>
<gene>
    <name evidence="1" type="ORF">JETT_2784</name>
</gene>
<dbReference type="Proteomes" id="UP000319783">
    <property type="component" value="Unassembled WGS sequence"/>
</dbReference>
<dbReference type="InterPro" id="IPR029063">
    <property type="entry name" value="SAM-dependent_MTases_sf"/>
</dbReference>
<evidence type="ECO:0000313" key="1">
    <source>
        <dbReference type="EMBL" id="TLD40949.1"/>
    </source>
</evidence>
<name>A0A533Q9L7_9BACT</name>
<comment type="caution">
    <text evidence="1">The sequence shown here is derived from an EMBL/GenBank/DDBJ whole genome shotgun (WGS) entry which is preliminary data.</text>
</comment>